<evidence type="ECO:0000256" key="2">
    <source>
        <dbReference type="ARBA" id="ARBA00022679"/>
    </source>
</evidence>
<dbReference type="GO" id="GO:0008171">
    <property type="term" value="F:O-methyltransferase activity"/>
    <property type="evidence" value="ECO:0000318"/>
    <property type="project" value="GO_Central"/>
</dbReference>
<dbReference type="Pfam" id="PF00891">
    <property type="entry name" value="Methyltransf_2"/>
    <property type="match status" value="1"/>
</dbReference>
<dbReference type="STRING" id="4432.A0A1U8Q9U6"/>
<evidence type="ECO:0000313" key="8">
    <source>
        <dbReference type="RefSeq" id="XP_019055563.1"/>
    </source>
</evidence>
<dbReference type="PANTHER" id="PTHR11746">
    <property type="entry name" value="O-METHYLTRANSFERASE"/>
    <property type="match status" value="1"/>
</dbReference>
<evidence type="ECO:0000256" key="1">
    <source>
        <dbReference type="ARBA" id="ARBA00022603"/>
    </source>
</evidence>
<feature type="domain" description="O-methyltransferase dimerisation" evidence="6">
    <location>
        <begin position="11"/>
        <end position="98"/>
    </location>
</feature>
<dbReference type="RefSeq" id="XP_019055563.1">
    <property type="nucleotide sequence ID" value="XM_019200018.1"/>
</dbReference>
<proteinExistence type="predicted"/>
<keyword evidence="7" id="KW-1185">Reference proteome</keyword>
<dbReference type="InterPro" id="IPR001077">
    <property type="entry name" value="COMT_C"/>
</dbReference>
<dbReference type="OrthoDB" id="1606438at2759"/>
<evidence type="ECO:0000313" key="7">
    <source>
        <dbReference type="Proteomes" id="UP000189703"/>
    </source>
</evidence>
<dbReference type="GeneID" id="109115720"/>
<dbReference type="InterPro" id="IPR029063">
    <property type="entry name" value="SAM-dependent_MTases_sf"/>
</dbReference>
<keyword evidence="1" id="KW-0489">Methyltransferase</keyword>
<dbReference type="PROSITE" id="PS51683">
    <property type="entry name" value="SAM_OMT_II"/>
    <property type="match status" value="1"/>
</dbReference>
<dbReference type="AlphaFoldDB" id="A0A1U8Q9U6"/>
<protein>
    <submittedName>
        <fullName evidence="8">(RS)-norcoclaurine 6-O-methyltransferase-like isoform X1</fullName>
    </submittedName>
</protein>
<dbReference type="SUPFAM" id="SSF53335">
    <property type="entry name" value="S-adenosyl-L-methionine-dependent methyltransferases"/>
    <property type="match status" value="1"/>
</dbReference>
<dbReference type="OMA" id="MAVWHEL"/>
<dbReference type="Gene3D" id="3.40.50.150">
    <property type="entry name" value="Vaccinia Virus protein VP39"/>
    <property type="match status" value="1"/>
</dbReference>
<keyword evidence="3" id="KW-0949">S-adenosyl-L-methionine</keyword>
<evidence type="ECO:0000256" key="4">
    <source>
        <dbReference type="PIRSR" id="PIRSR005739-1"/>
    </source>
</evidence>
<reference evidence="8" key="1">
    <citation type="submission" date="2025-08" db="UniProtKB">
        <authorList>
            <consortium name="RefSeq"/>
        </authorList>
    </citation>
    <scope>IDENTIFICATION</scope>
</reference>
<dbReference type="GO" id="GO:0046983">
    <property type="term" value="F:protein dimerization activity"/>
    <property type="evidence" value="ECO:0007669"/>
    <property type="project" value="InterPro"/>
</dbReference>
<evidence type="ECO:0000259" key="6">
    <source>
        <dbReference type="Pfam" id="PF08100"/>
    </source>
</evidence>
<dbReference type="GO" id="GO:0032259">
    <property type="term" value="P:methylation"/>
    <property type="evidence" value="ECO:0000318"/>
    <property type="project" value="GO_Central"/>
</dbReference>
<dbReference type="InParanoid" id="A0A1U8Q9U6"/>
<dbReference type="InterPro" id="IPR016461">
    <property type="entry name" value="COMT-like"/>
</dbReference>
<dbReference type="InterPro" id="IPR036388">
    <property type="entry name" value="WH-like_DNA-bd_sf"/>
</dbReference>
<dbReference type="KEGG" id="nnu:109115720"/>
<feature type="active site" description="Proton acceptor" evidence="4">
    <location>
        <position position="252"/>
    </location>
</feature>
<dbReference type="FunCoup" id="A0A1U8Q9U6">
    <property type="interactions" value="639"/>
</dbReference>
<dbReference type="InterPro" id="IPR036390">
    <property type="entry name" value="WH_DNA-bd_sf"/>
</dbReference>
<sequence length="348" mass="38217">MEDMKAQAQVWKHIYGFAESLALKCAIELGIADILYEHGQPMTLSELASSIPLPSVSQDGLYRVLRYLVHMKLFDLQVDSDGLKKYWLTPASKLLVKSQEKNLASFALLIFYEMDAWHHLSAAVEGTVTPFEKCHEGEDLEELFGKDSVINRLLSEGMTNLTSLMADALVKGCKKAHILDGVGSLIDVGGSTGVAARAIAKSFPSIKCAVLDLPHVVANAPECSEVTWIEGDMFVSIPKTDVVFMKVRSVLHDCGDEDSVKILKICKEAISEKGGKVVIVEIVMDVESSSSPNEITGAKLNLDMSMLVTPGGKERSEEDWQKLFKEAGYSRYKITPIAAFESIIEVFP</sequence>
<feature type="domain" description="O-methyltransferase C-terminal" evidence="5">
    <location>
        <begin position="117"/>
        <end position="330"/>
    </location>
</feature>
<organism evidence="7 8">
    <name type="scientific">Nelumbo nucifera</name>
    <name type="common">Sacred lotus</name>
    <dbReference type="NCBI Taxonomy" id="4432"/>
    <lineage>
        <taxon>Eukaryota</taxon>
        <taxon>Viridiplantae</taxon>
        <taxon>Streptophyta</taxon>
        <taxon>Embryophyta</taxon>
        <taxon>Tracheophyta</taxon>
        <taxon>Spermatophyta</taxon>
        <taxon>Magnoliopsida</taxon>
        <taxon>Proteales</taxon>
        <taxon>Nelumbonaceae</taxon>
        <taxon>Nelumbo</taxon>
    </lineage>
</organism>
<dbReference type="Gene3D" id="1.10.10.10">
    <property type="entry name" value="Winged helix-like DNA-binding domain superfamily/Winged helix DNA-binding domain"/>
    <property type="match status" value="1"/>
</dbReference>
<name>A0A1U8Q9U6_NELNU</name>
<dbReference type="Proteomes" id="UP000189703">
    <property type="component" value="Unplaced"/>
</dbReference>
<evidence type="ECO:0000259" key="5">
    <source>
        <dbReference type="Pfam" id="PF00891"/>
    </source>
</evidence>
<gene>
    <name evidence="8" type="primary">LOC109115720</name>
</gene>
<dbReference type="InterPro" id="IPR012967">
    <property type="entry name" value="COMT_dimerisation"/>
</dbReference>
<evidence type="ECO:0000256" key="3">
    <source>
        <dbReference type="ARBA" id="ARBA00022691"/>
    </source>
</evidence>
<dbReference type="SUPFAM" id="SSF46785">
    <property type="entry name" value="Winged helix' DNA-binding domain"/>
    <property type="match status" value="1"/>
</dbReference>
<accession>A0A1U8Q9U6</accession>
<keyword evidence="2" id="KW-0808">Transferase</keyword>
<dbReference type="Pfam" id="PF08100">
    <property type="entry name" value="Dimerisation"/>
    <property type="match status" value="1"/>
</dbReference>
<dbReference type="PIRSF" id="PIRSF005739">
    <property type="entry name" value="O-mtase"/>
    <property type="match status" value="1"/>
</dbReference>
<dbReference type="GO" id="GO:0008757">
    <property type="term" value="F:S-adenosylmethionine-dependent methyltransferase activity"/>
    <property type="evidence" value="ECO:0000318"/>
    <property type="project" value="GO_Central"/>
</dbReference>